<dbReference type="RefSeq" id="WP_089842753.1">
    <property type="nucleotide sequence ID" value="NZ_JAINWH010000002.1"/>
</dbReference>
<dbReference type="OrthoDB" id="5622143at2"/>
<dbReference type="STRING" id="555512.SAMN04487993_1001331"/>
<gene>
    <name evidence="1" type="ORF">SAMN04487993_1001331</name>
</gene>
<evidence type="ECO:0000313" key="2">
    <source>
        <dbReference type="Proteomes" id="UP000199093"/>
    </source>
</evidence>
<dbReference type="InterPro" id="IPR054249">
    <property type="entry name" value="DUF6976"/>
</dbReference>
<dbReference type="AlphaFoldDB" id="A0A1G8IBJ4"/>
<sequence>MKNSMMTPAEAAARIDAGAVLVIAGSEEALSHLPKGRWIGGTSVYFMTETGGRIDRENLFVTELDAAQEARPVHYQGEDLPSLTMGRYDNGLSVILLPAFSKAHEEFALHGAEYPGLFDQPVMGWVTGVHLDDLGRVTPKVFDGSRGLVFEDGAMVLHVALRADRVADIDILNLFEQDMDGQEITFSESGFKVRMAHVDGAEVDFADWVTAQGLDTRLPLVANYAGALVNASFQSVTPGEGVAFYAPVVAGTSYRIARSPGDYATIFAERAKGDGRQELSCNCILNFLYGEMESKSTGSFTGPATFGEIAYILLNQTMVRLQLHAAQAAAVA</sequence>
<accession>A0A1G8IBJ4</accession>
<proteinExistence type="predicted"/>
<name>A0A1G8IBJ4_9RHOB</name>
<dbReference type="Pfam" id="PF22396">
    <property type="entry name" value="DUF6976"/>
    <property type="match status" value="1"/>
</dbReference>
<dbReference type="EMBL" id="FNEJ01000001">
    <property type="protein sequence ID" value="SDI15930.1"/>
    <property type="molecule type" value="Genomic_DNA"/>
</dbReference>
<reference evidence="1 2" key="1">
    <citation type="submission" date="2016-10" db="EMBL/GenBank/DDBJ databases">
        <authorList>
            <person name="de Groot N.N."/>
        </authorList>
    </citation>
    <scope>NUCLEOTIDE SEQUENCE [LARGE SCALE GENOMIC DNA]</scope>
    <source>
        <strain evidence="1 2">DSM 26424</strain>
    </source>
</reference>
<protein>
    <submittedName>
        <fullName evidence="1">Uncharacterized protein</fullName>
    </submittedName>
</protein>
<keyword evidence="2" id="KW-1185">Reference proteome</keyword>
<dbReference type="Proteomes" id="UP000199093">
    <property type="component" value="Unassembled WGS sequence"/>
</dbReference>
<evidence type="ECO:0000313" key="1">
    <source>
        <dbReference type="EMBL" id="SDI15930.1"/>
    </source>
</evidence>
<organism evidence="1 2">
    <name type="scientific">Salipiger marinus</name>
    <dbReference type="NCBI Taxonomy" id="555512"/>
    <lineage>
        <taxon>Bacteria</taxon>
        <taxon>Pseudomonadati</taxon>
        <taxon>Pseudomonadota</taxon>
        <taxon>Alphaproteobacteria</taxon>
        <taxon>Rhodobacterales</taxon>
        <taxon>Roseobacteraceae</taxon>
        <taxon>Salipiger</taxon>
    </lineage>
</organism>